<evidence type="ECO:0000313" key="3">
    <source>
        <dbReference type="Proteomes" id="UP000053477"/>
    </source>
</evidence>
<evidence type="ECO:0000256" key="1">
    <source>
        <dbReference type="SAM" id="Phobius"/>
    </source>
</evidence>
<feature type="transmembrane region" description="Helical" evidence="1">
    <location>
        <begin position="35"/>
        <end position="54"/>
    </location>
</feature>
<reference evidence="2 3" key="1">
    <citation type="submission" date="2015-04" db="EMBL/GenBank/DDBJ databases">
        <title>Complete genome sequence of Schizopora paradoxa KUC8140, a cosmopolitan wood degrader in East Asia.</title>
        <authorList>
            <consortium name="DOE Joint Genome Institute"/>
            <person name="Min B."/>
            <person name="Park H."/>
            <person name="Jang Y."/>
            <person name="Kim J.-J."/>
            <person name="Kim K.H."/>
            <person name="Pangilinan J."/>
            <person name="Lipzen A."/>
            <person name="Riley R."/>
            <person name="Grigoriev I.V."/>
            <person name="Spatafora J.W."/>
            <person name="Choi I.-G."/>
        </authorList>
    </citation>
    <scope>NUCLEOTIDE SEQUENCE [LARGE SCALE GENOMIC DNA]</scope>
    <source>
        <strain evidence="2 3">KUC8140</strain>
    </source>
</reference>
<protein>
    <submittedName>
        <fullName evidence="2">Uncharacterized protein</fullName>
    </submittedName>
</protein>
<accession>A0A0H2SQX1</accession>
<evidence type="ECO:0000313" key="2">
    <source>
        <dbReference type="EMBL" id="KLO19451.1"/>
    </source>
</evidence>
<dbReference type="AlphaFoldDB" id="A0A0H2SQX1"/>
<dbReference type="InParanoid" id="A0A0H2SQX1"/>
<feature type="transmembrane region" description="Helical" evidence="1">
    <location>
        <begin position="147"/>
        <end position="168"/>
    </location>
</feature>
<proteinExistence type="predicted"/>
<dbReference type="OrthoDB" id="5340195at2759"/>
<dbReference type="PANTHER" id="PTHR35041:SF6">
    <property type="entry name" value="FORMYLMETHIONINE DEFORMYLASE-LIKE PROTEIN-RELATED"/>
    <property type="match status" value="1"/>
</dbReference>
<name>A0A0H2SQX1_9AGAM</name>
<keyword evidence="1" id="KW-0812">Transmembrane</keyword>
<keyword evidence="1" id="KW-0472">Membrane</keyword>
<feature type="transmembrane region" description="Helical" evidence="1">
    <location>
        <begin position="88"/>
        <end position="110"/>
    </location>
</feature>
<sequence length="568" mass="62119">MSNDDDSRAKYERISATSDSFNPFTPRSSTFGPRFQMSVFLLSGISLMVLHHFVNTHLDTKPVNYSVFVAFGKHVSDQTISEILGNGIAYLARTVLSAGIGVVFVQALWSQLRRKKFTLREVDAMVACRGSSFSPSAFSTWDTASSLAAIAASASLMSLITIIAPGALRVNMAEFSFSAPCTVPTVSLSTSNISYDLFHPDPSTNQSVEELQAGLGGLNLQRFAEQVYIAGSPLPPKNPCQNELGCQYDIEFPAPAATCVPHPANFNYTSWLPPPVPEIDDIAVWAGLHNDTGTGTSFFAVSRNPVTYEFDGANCSLHNATYYATVSHYNTSSSSVVVRRTEFLNDIDIMGMIHKQANPNSGITAEYETIFVQYYNLMAASWTILERNISYSRISAQFILQPLLAYSPIFESSLDDPWKTSCNVSSLISSFLANMSVSILNEFLSSEQNPSTAPFDTICWYTASRYDYDEVRLLVTYGIGIAVAAVSMLYGLQSIRVNGVEESLGFSRIVGATLNDSLFENRFDLSRASIVTMEGSTDGHLRVVNSSLTSVTSKTGEGNLVRFVEQMT</sequence>
<keyword evidence="1" id="KW-1133">Transmembrane helix</keyword>
<gene>
    <name evidence="2" type="ORF">SCHPADRAFT_62447</name>
</gene>
<keyword evidence="3" id="KW-1185">Reference proteome</keyword>
<dbReference type="EMBL" id="KQ085886">
    <property type="protein sequence ID" value="KLO19451.1"/>
    <property type="molecule type" value="Genomic_DNA"/>
</dbReference>
<dbReference type="Proteomes" id="UP000053477">
    <property type="component" value="Unassembled WGS sequence"/>
</dbReference>
<dbReference type="PANTHER" id="PTHR35041">
    <property type="entry name" value="MEDIATOR OF RNA POLYMERASE II TRANSCRIPTION SUBUNIT 1"/>
    <property type="match status" value="1"/>
</dbReference>
<organism evidence="2 3">
    <name type="scientific">Schizopora paradoxa</name>
    <dbReference type="NCBI Taxonomy" id="27342"/>
    <lineage>
        <taxon>Eukaryota</taxon>
        <taxon>Fungi</taxon>
        <taxon>Dikarya</taxon>
        <taxon>Basidiomycota</taxon>
        <taxon>Agaricomycotina</taxon>
        <taxon>Agaricomycetes</taxon>
        <taxon>Hymenochaetales</taxon>
        <taxon>Schizoporaceae</taxon>
        <taxon>Schizopora</taxon>
    </lineage>
</organism>